<sequence>MHRAAFGTWLFTVAALCAPAASSAARVPDLTVARVSVSALTVDTARCTTAGCPVRLDAAARIVNRGGRRSARTRAGFFLSADARRDRADRAAGRVWLQAVRSRRNRSAEATLSLTDIQPGTHRLIACADVTNRVHERREGNNCRASAPFTVQGAATAPASGGPQPPTAPCQEPGWRTDLCAEIAAAMASRSFLDMADVVTFALLYQHHRTGQAIPRSIAAGLIQPLRTAWDPVRGQAGLATYRVAGYLDFWAYSAYAGVDWPRFPDRMDTRQEFTSWWETYGIVQFTARQNAINHSLNAILQSEAAWREAMDDWKAYDLKLITAQQHSDATVFADLTLGTAQAAVLNAANAVKGPP</sequence>
<dbReference type="Gene3D" id="2.60.40.10">
    <property type="entry name" value="Immunoglobulins"/>
    <property type="match status" value="1"/>
</dbReference>
<feature type="signal peptide" evidence="1">
    <location>
        <begin position="1"/>
        <end position="24"/>
    </location>
</feature>
<proteinExistence type="predicted"/>
<dbReference type="InterPro" id="IPR013783">
    <property type="entry name" value="Ig-like_fold"/>
</dbReference>
<dbReference type="RefSeq" id="WP_353863119.1">
    <property type="nucleotide sequence ID" value="NZ_CP088295.1"/>
</dbReference>
<dbReference type="Pfam" id="PF07705">
    <property type="entry name" value="CARDB"/>
    <property type="match status" value="1"/>
</dbReference>
<accession>A0ABY5PD44</accession>
<dbReference type="EMBL" id="CP088295">
    <property type="protein sequence ID" value="UUY02593.1"/>
    <property type="molecule type" value="Genomic_DNA"/>
</dbReference>
<feature type="chain" id="PRO_5046250475" description="CARDB domain-containing protein" evidence="1">
    <location>
        <begin position="25"/>
        <end position="356"/>
    </location>
</feature>
<evidence type="ECO:0000256" key="1">
    <source>
        <dbReference type="SAM" id="SignalP"/>
    </source>
</evidence>
<dbReference type="Proteomes" id="UP001058860">
    <property type="component" value="Chromosome"/>
</dbReference>
<feature type="domain" description="CARDB" evidence="2">
    <location>
        <begin position="48"/>
        <end position="145"/>
    </location>
</feature>
<evidence type="ECO:0000313" key="4">
    <source>
        <dbReference type="Proteomes" id="UP001058860"/>
    </source>
</evidence>
<reference evidence="4" key="1">
    <citation type="submission" date="2021-11" db="EMBL/GenBank/DDBJ databases">
        <title>Cultivation dependent microbiological survey of springs from the worlds oldest radium mine currently devoted to the extraction of radon-saturated water.</title>
        <authorList>
            <person name="Kapinusova G."/>
            <person name="Smrhova T."/>
            <person name="Strejcek M."/>
            <person name="Suman J."/>
            <person name="Jani K."/>
            <person name="Pajer P."/>
            <person name="Uhlik O."/>
        </authorList>
    </citation>
    <scope>NUCLEOTIDE SEQUENCE [LARGE SCALE GENOMIC DNA]</scope>
    <source>
        <strain evidence="4">J379</strain>
    </source>
</reference>
<dbReference type="InterPro" id="IPR011635">
    <property type="entry name" value="CARDB"/>
</dbReference>
<gene>
    <name evidence="3" type="ORF">LRS13_18125</name>
</gene>
<protein>
    <recommendedName>
        <fullName evidence="2">CARDB domain-containing protein</fullName>
    </recommendedName>
</protein>
<keyword evidence="1" id="KW-0732">Signal</keyword>
<evidence type="ECO:0000313" key="3">
    <source>
        <dbReference type="EMBL" id="UUY02593.1"/>
    </source>
</evidence>
<organism evidence="3 4">
    <name type="scientific">Svornostia abyssi</name>
    <dbReference type="NCBI Taxonomy" id="2898438"/>
    <lineage>
        <taxon>Bacteria</taxon>
        <taxon>Bacillati</taxon>
        <taxon>Actinomycetota</taxon>
        <taxon>Thermoleophilia</taxon>
        <taxon>Solirubrobacterales</taxon>
        <taxon>Baekduiaceae</taxon>
        <taxon>Svornostia</taxon>
    </lineage>
</organism>
<evidence type="ECO:0000259" key="2">
    <source>
        <dbReference type="Pfam" id="PF07705"/>
    </source>
</evidence>
<name>A0ABY5PD44_9ACTN</name>
<keyword evidence="4" id="KW-1185">Reference proteome</keyword>